<dbReference type="InterPro" id="IPR027574">
    <property type="entry name" value="Thiaminase_II"/>
</dbReference>
<dbReference type="InterPro" id="IPR016084">
    <property type="entry name" value="Haem_Oase-like_multi-hlx"/>
</dbReference>
<dbReference type="AlphaFoldDB" id="A0A844BYP3"/>
<dbReference type="CDD" id="cd19361">
    <property type="entry name" value="TenA_C_HP1287-like"/>
    <property type="match status" value="1"/>
</dbReference>
<evidence type="ECO:0000256" key="8">
    <source>
        <dbReference type="ARBA" id="ARBA00048337"/>
    </source>
</evidence>
<organism evidence="10 11">
    <name type="scientific">Fundicoccus ignavus</name>
    <dbReference type="NCBI Taxonomy" id="2664442"/>
    <lineage>
        <taxon>Bacteria</taxon>
        <taxon>Bacillati</taxon>
        <taxon>Bacillota</taxon>
        <taxon>Bacilli</taxon>
        <taxon>Lactobacillales</taxon>
        <taxon>Aerococcaceae</taxon>
        <taxon>Fundicoccus</taxon>
    </lineage>
</organism>
<dbReference type="GO" id="GO:0009229">
    <property type="term" value="P:thiamine diphosphate biosynthetic process"/>
    <property type="evidence" value="ECO:0007669"/>
    <property type="project" value="UniProtKB-UniPathway"/>
</dbReference>
<comment type="catalytic activity">
    <reaction evidence="1">
        <text>4-amino-5-aminomethyl-2-methylpyrimidine + H2O = 4-amino-5-hydroxymethyl-2-methylpyrimidine + NH4(+)</text>
        <dbReference type="Rhea" id="RHEA:31799"/>
        <dbReference type="ChEBI" id="CHEBI:15377"/>
        <dbReference type="ChEBI" id="CHEBI:16892"/>
        <dbReference type="ChEBI" id="CHEBI:28938"/>
        <dbReference type="ChEBI" id="CHEBI:63416"/>
        <dbReference type="EC" id="3.5.99.2"/>
    </reaction>
</comment>
<proteinExistence type="inferred from homology"/>
<evidence type="ECO:0000313" key="11">
    <source>
        <dbReference type="Proteomes" id="UP000469870"/>
    </source>
</evidence>
<feature type="domain" description="Thiaminase-2/PQQC" evidence="9">
    <location>
        <begin position="12"/>
        <end position="216"/>
    </location>
</feature>
<dbReference type="UniPathway" id="UPA00060"/>
<dbReference type="Proteomes" id="UP000469870">
    <property type="component" value="Unassembled WGS sequence"/>
</dbReference>
<comment type="caution">
    <text evidence="10">The sequence shown here is derived from an EMBL/GenBank/DDBJ whole genome shotgun (WGS) entry which is preliminary data.</text>
</comment>
<dbReference type="InterPro" id="IPR004305">
    <property type="entry name" value="Thiaminase-2/PQQC"/>
</dbReference>
<dbReference type="NCBIfam" id="TIGR04306">
    <property type="entry name" value="salvage_TenA"/>
    <property type="match status" value="1"/>
</dbReference>
<dbReference type="EC" id="3.5.99.2" evidence="5"/>
<reference evidence="10 11" key="1">
    <citation type="submission" date="2019-11" db="EMBL/GenBank/DDBJ databases">
        <title>Characterisation of Fundicoccus ignavus gen. nov. sp. nov., a novel genus of the family Aerococcaceae isolated from bulk tank milk.</title>
        <authorList>
            <person name="Siebert A."/>
            <person name="Huptas C."/>
            <person name="Wenning M."/>
            <person name="Scherer S."/>
            <person name="Doll E.V."/>
        </authorList>
    </citation>
    <scope>NUCLEOTIDE SEQUENCE [LARGE SCALE GENOMIC DNA]</scope>
    <source>
        <strain evidence="10 11">DSM 109653</strain>
    </source>
</reference>
<evidence type="ECO:0000256" key="1">
    <source>
        <dbReference type="ARBA" id="ARBA00001881"/>
    </source>
</evidence>
<comment type="similarity">
    <text evidence="3">Belongs to the TenA family.</text>
</comment>
<sequence>MTFTQDLYGATQDILKQYFNHPFIKGIENGNLDIEKFKFYMIQDYLYLYDYAKLFAIGILKSDNNDDMNLFASSLNSTLNTEMAIHRGYMERLGISEEDVSNTETSLINLSYTNYMLSIAQKGGQKEVIIALLSCAWTYAEIAKKINENNSSAKEHEFYGEWVSGYLDDSFQNIAQWFLTRVDQFGEYLSDVEKTQLTNIFRNCCVYELKFWDMAEKQSLDFSAEEVDYSAI</sequence>
<evidence type="ECO:0000256" key="4">
    <source>
        <dbReference type="ARBA" id="ARBA00011881"/>
    </source>
</evidence>
<comment type="subunit">
    <text evidence="4">Homotetramer.</text>
</comment>
<accession>A0A844BYP3</accession>
<protein>
    <recommendedName>
        <fullName evidence="6">Aminopyrimidine aminohydrolase</fullName>
        <ecNumber evidence="5">3.5.99.2</ecNumber>
    </recommendedName>
</protein>
<dbReference type="Pfam" id="PF03070">
    <property type="entry name" value="TENA_THI-4"/>
    <property type="match status" value="1"/>
</dbReference>
<evidence type="ECO:0000256" key="7">
    <source>
        <dbReference type="ARBA" id="ARBA00022977"/>
    </source>
</evidence>
<comment type="catalytic activity">
    <reaction evidence="8">
        <text>thiamine + H2O = 5-(2-hydroxyethyl)-4-methylthiazole + 4-amino-5-hydroxymethyl-2-methylpyrimidine + H(+)</text>
        <dbReference type="Rhea" id="RHEA:17509"/>
        <dbReference type="ChEBI" id="CHEBI:15377"/>
        <dbReference type="ChEBI" id="CHEBI:15378"/>
        <dbReference type="ChEBI" id="CHEBI:16892"/>
        <dbReference type="ChEBI" id="CHEBI:17957"/>
        <dbReference type="ChEBI" id="CHEBI:18385"/>
        <dbReference type="EC" id="3.5.99.2"/>
    </reaction>
</comment>
<dbReference type="InterPro" id="IPR050967">
    <property type="entry name" value="Thiamine_Salvage_TenA"/>
</dbReference>
<dbReference type="Gene3D" id="1.20.910.10">
    <property type="entry name" value="Heme oxygenase-like"/>
    <property type="match status" value="1"/>
</dbReference>
<gene>
    <name evidence="10" type="primary">tenA</name>
    <name evidence="10" type="ORF">GIY11_12165</name>
</gene>
<comment type="pathway">
    <text evidence="2">Cofactor biosynthesis; thiamine diphosphate biosynthesis.</text>
</comment>
<evidence type="ECO:0000256" key="6">
    <source>
        <dbReference type="ARBA" id="ARBA00013647"/>
    </source>
</evidence>
<evidence type="ECO:0000313" key="10">
    <source>
        <dbReference type="EMBL" id="MRI82759.1"/>
    </source>
</evidence>
<dbReference type="GO" id="GO:0005829">
    <property type="term" value="C:cytosol"/>
    <property type="evidence" value="ECO:0007669"/>
    <property type="project" value="TreeGrafter"/>
</dbReference>
<dbReference type="PANTHER" id="PTHR43198:SF2">
    <property type="entry name" value="SI:CH1073-67J19.1-RELATED"/>
    <property type="match status" value="1"/>
</dbReference>
<dbReference type="RefSeq" id="WP_153862805.1">
    <property type="nucleotide sequence ID" value="NZ_WJQR01000022.1"/>
</dbReference>
<name>A0A844BYP3_9LACT</name>
<evidence type="ECO:0000259" key="9">
    <source>
        <dbReference type="Pfam" id="PF03070"/>
    </source>
</evidence>
<evidence type="ECO:0000256" key="2">
    <source>
        <dbReference type="ARBA" id="ARBA00004948"/>
    </source>
</evidence>
<dbReference type="PANTHER" id="PTHR43198">
    <property type="entry name" value="BIFUNCTIONAL TH2 PROTEIN"/>
    <property type="match status" value="1"/>
</dbReference>
<keyword evidence="7" id="KW-0784">Thiamine biosynthesis</keyword>
<evidence type="ECO:0000256" key="5">
    <source>
        <dbReference type="ARBA" id="ARBA00012684"/>
    </source>
</evidence>
<evidence type="ECO:0000256" key="3">
    <source>
        <dbReference type="ARBA" id="ARBA00010264"/>
    </source>
</evidence>
<dbReference type="GO" id="GO:0050334">
    <property type="term" value="F:thiaminase activity"/>
    <property type="evidence" value="ECO:0007669"/>
    <property type="project" value="UniProtKB-EC"/>
</dbReference>
<dbReference type="EMBL" id="WJQR01000022">
    <property type="protein sequence ID" value="MRI82759.1"/>
    <property type="molecule type" value="Genomic_DNA"/>
</dbReference>
<dbReference type="GO" id="GO:0009228">
    <property type="term" value="P:thiamine biosynthetic process"/>
    <property type="evidence" value="ECO:0007669"/>
    <property type="project" value="UniProtKB-KW"/>
</dbReference>
<dbReference type="SUPFAM" id="SSF48613">
    <property type="entry name" value="Heme oxygenase-like"/>
    <property type="match status" value="1"/>
</dbReference>